<evidence type="ECO:0000313" key="1">
    <source>
        <dbReference type="EMBL" id="KAL3784099.1"/>
    </source>
</evidence>
<organism evidence="1 2">
    <name type="scientific">Stephanodiscus triporus</name>
    <dbReference type="NCBI Taxonomy" id="2934178"/>
    <lineage>
        <taxon>Eukaryota</taxon>
        <taxon>Sar</taxon>
        <taxon>Stramenopiles</taxon>
        <taxon>Ochrophyta</taxon>
        <taxon>Bacillariophyta</taxon>
        <taxon>Coscinodiscophyceae</taxon>
        <taxon>Thalassiosirophycidae</taxon>
        <taxon>Stephanodiscales</taxon>
        <taxon>Stephanodiscaceae</taxon>
        <taxon>Stephanodiscus</taxon>
    </lineage>
</organism>
<gene>
    <name evidence="1" type="ORF">ACHAW5_008092</name>
</gene>
<comment type="caution">
    <text evidence="1">The sequence shown here is derived from an EMBL/GenBank/DDBJ whole genome shotgun (WGS) entry which is preliminary data.</text>
</comment>
<proteinExistence type="predicted"/>
<evidence type="ECO:0000313" key="2">
    <source>
        <dbReference type="Proteomes" id="UP001530315"/>
    </source>
</evidence>
<reference evidence="1 2" key="1">
    <citation type="submission" date="2024-10" db="EMBL/GenBank/DDBJ databases">
        <title>Updated reference genomes for cyclostephanoid diatoms.</title>
        <authorList>
            <person name="Roberts W.R."/>
            <person name="Alverson A.J."/>
        </authorList>
    </citation>
    <scope>NUCLEOTIDE SEQUENCE [LARGE SCALE GENOMIC DNA]</scope>
    <source>
        <strain evidence="1 2">AJA276-08</strain>
    </source>
</reference>
<dbReference type="EMBL" id="JALLAZ020000941">
    <property type="protein sequence ID" value="KAL3784099.1"/>
    <property type="molecule type" value="Genomic_DNA"/>
</dbReference>
<sequence length="59" mass="6583">MRQSGDQNALYCKIPEGKRLIGDSGYKDEPSLISTSVDEHSDKIFLLEQNQGKRQSTLG</sequence>
<name>A0ABD3P8F5_9STRA</name>
<dbReference type="AlphaFoldDB" id="A0ABD3P8F5"/>
<protein>
    <recommendedName>
        <fullName evidence="3">Transposase</fullName>
    </recommendedName>
</protein>
<keyword evidence="2" id="KW-1185">Reference proteome</keyword>
<dbReference type="Proteomes" id="UP001530315">
    <property type="component" value="Unassembled WGS sequence"/>
</dbReference>
<evidence type="ECO:0008006" key="3">
    <source>
        <dbReference type="Google" id="ProtNLM"/>
    </source>
</evidence>
<accession>A0ABD3P8F5</accession>